<accession>A0ABV0GYI8</accession>
<organism evidence="1 2">
    <name type="scientific">Paenarthrobacter nicotinovorans</name>
    <name type="common">Arthrobacter nicotinovorans</name>
    <dbReference type="NCBI Taxonomy" id="29320"/>
    <lineage>
        <taxon>Bacteria</taxon>
        <taxon>Bacillati</taxon>
        <taxon>Actinomycetota</taxon>
        <taxon>Actinomycetes</taxon>
        <taxon>Micrococcales</taxon>
        <taxon>Micrococcaceae</taxon>
        <taxon>Paenarthrobacter</taxon>
    </lineage>
</organism>
<gene>
    <name evidence="1" type="ORF">V3C41_19635</name>
</gene>
<sequence>MTLHNYPEWIRLQGAVVQIRRDDHVIATGTVEDAMHDSSILWLAAEGLQLRRMYVAAEGYTAWVEPMLLAGDAAYRMTASRLYG</sequence>
<evidence type="ECO:0000313" key="1">
    <source>
        <dbReference type="EMBL" id="MEO3943289.1"/>
    </source>
</evidence>
<name>A0ABV0GYI8_PAENI</name>
<evidence type="ECO:0000313" key="2">
    <source>
        <dbReference type="Proteomes" id="UP001448614"/>
    </source>
</evidence>
<dbReference type="RefSeq" id="WP_155854579.1">
    <property type="nucleotide sequence ID" value="NZ_JBBMFV010000004.1"/>
</dbReference>
<reference evidence="1 2" key="1">
    <citation type="journal article" date="2024" name="Appl. Microbiol. Biotechnol.">
        <title>Biosynthetic gene clusters with biotechnological applications in novel Antarctic isolates from Actinomycetota.</title>
        <authorList>
            <person name="Bruna P."/>
            <person name="Nunez-Montero K."/>
            <person name="Contreras M.J."/>
            <person name="Leal K."/>
            <person name="Garcia M."/>
            <person name="Abanto M."/>
            <person name="Barrientos L."/>
        </authorList>
    </citation>
    <scope>NUCLEOTIDE SEQUENCE [LARGE SCALE GENOMIC DNA]</scope>
    <source>
        <strain evidence="1 2">Se16.17</strain>
    </source>
</reference>
<protein>
    <submittedName>
        <fullName evidence="1">Uncharacterized protein</fullName>
    </submittedName>
</protein>
<proteinExistence type="predicted"/>
<comment type="caution">
    <text evidence="1">The sequence shown here is derived from an EMBL/GenBank/DDBJ whole genome shotgun (WGS) entry which is preliminary data.</text>
</comment>
<keyword evidence="2" id="KW-1185">Reference proteome</keyword>
<dbReference type="Proteomes" id="UP001448614">
    <property type="component" value="Unassembled WGS sequence"/>
</dbReference>
<dbReference type="EMBL" id="JBBMFV010000004">
    <property type="protein sequence ID" value="MEO3943289.1"/>
    <property type="molecule type" value="Genomic_DNA"/>
</dbReference>